<keyword evidence="3" id="KW-1185">Reference proteome</keyword>
<dbReference type="EMBL" id="JACIEW010000014">
    <property type="protein sequence ID" value="MBB4053972.1"/>
    <property type="molecule type" value="Genomic_DNA"/>
</dbReference>
<gene>
    <name evidence="2" type="ORF">GGR20_003644</name>
</gene>
<name>A0A7W6IQH2_9HYPH</name>
<dbReference type="AlphaFoldDB" id="A0A7W6IQH2"/>
<dbReference type="Proteomes" id="UP000547011">
    <property type="component" value="Unassembled WGS sequence"/>
</dbReference>
<evidence type="ECO:0000313" key="2">
    <source>
        <dbReference type="EMBL" id="MBB4053972.1"/>
    </source>
</evidence>
<sequence>MISGPTAGEAARVGTGHARCSVRYLEPDGQQPNDHVRSMKNSGPSLMRPTSAFAHQTDAAAQGPKLTRTCPNATTEVIHYLPVLRTAELLLPSIWSNEECPWRHGVVDRV</sequence>
<evidence type="ECO:0000313" key="3">
    <source>
        <dbReference type="Proteomes" id="UP000547011"/>
    </source>
</evidence>
<proteinExistence type="predicted"/>
<reference evidence="2 3" key="1">
    <citation type="submission" date="2020-08" db="EMBL/GenBank/DDBJ databases">
        <title>Genomic Encyclopedia of Type Strains, Phase IV (KMG-IV): sequencing the most valuable type-strain genomes for metagenomic binning, comparative biology and taxonomic classification.</title>
        <authorList>
            <person name="Goeker M."/>
        </authorList>
    </citation>
    <scope>NUCLEOTIDE SEQUENCE [LARGE SCALE GENOMIC DNA]</scope>
    <source>
        <strain evidence="2 3">DSM 23447</strain>
    </source>
</reference>
<organism evidence="2 3">
    <name type="scientific">Devosia subaequoris</name>
    <dbReference type="NCBI Taxonomy" id="395930"/>
    <lineage>
        <taxon>Bacteria</taxon>
        <taxon>Pseudomonadati</taxon>
        <taxon>Pseudomonadota</taxon>
        <taxon>Alphaproteobacteria</taxon>
        <taxon>Hyphomicrobiales</taxon>
        <taxon>Devosiaceae</taxon>
        <taxon>Devosia</taxon>
    </lineage>
</organism>
<protein>
    <submittedName>
        <fullName evidence="2">Uncharacterized protein</fullName>
    </submittedName>
</protein>
<comment type="caution">
    <text evidence="2">The sequence shown here is derived from an EMBL/GenBank/DDBJ whole genome shotgun (WGS) entry which is preliminary data.</text>
</comment>
<feature type="region of interest" description="Disordered" evidence="1">
    <location>
        <begin position="25"/>
        <end position="49"/>
    </location>
</feature>
<evidence type="ECO:0000256" key="1">
    <source>
        <dbReference type="SAM" id="MobiDB-lite"/>
    </source>
</evidence>
<accession>A0A7W6IQH2</accession>